<dbReference type="GO" id="GO:0009505">
    <property type="term" value="C:plant-type cell wall"/>
    <property type="evidence" value="ECO:0007669"/>
    <property type="project" value="TreeGrafter"/>
</dbReference>
<keyword evidence="3" id="KW-0964">Secreted</keyword>
<dbReference type="InterPro" id="IPR017853">
    <property type="entry name" value="GH"/>
</dbReference>
<keyword evidence="6" id="KW-0472">Membrane</keyword>
<dbReference type="Gramene" id="KZN11695">
    <property type="protein sequence ID" value="KZN11695"/>
    <property type="gene ID" value="DCAR_004351"/>
</dbReference>
<comment type="similarity">
    <text evidence="2">Belongs to the glycosyl hydrolase 79 family.</text>
</comment>
<name>A0A166J0Y6_DAUCS</name>
<evidence type="ECO:0000256" key="1">
    <source>
        <dbReference type="ARBA" id="ARBA00004613"/>
    </source>
</evidence>
<dbReference type="GO" id="GO:0005576">
    <property type="term" value="C:extracellular region"/>
    <property type="evidence" value="ECO:0007669"/>
    <property type="project" value="UniProtKB-SubCell"/>
</dbReference>
<keyword evidence="8" id="KW-0458">Lysosome</keyword>
<dbReference type="Pfam" id="PF05056">
    <property type="entry name" value="DUF674"/>
    <property type="match status" value="1"/>
</dbReference>
<evidence type="ECO:0000256" key="7">
    <source>
        <dbReference type="ARBA" id="ARBA00023180"/>
    </source>
</evidence>
<dbReference type="FunFam" id="3.20.20.80:FF:000023">
    <property type="entry name" value="heparanase-like protein 3"/>
    <property type="match status" value="1"/>
</dbReference>
<proteinExistence type="inferred from homology"/>
<dbReference type="EMBL" id="LNRQ01000001">
    <property type="protein sequence ID" value="KZN11695.1"/>
    <property type="molecule type" value="Genomic_DNA"/>
</dbReference>
<dbReference type="InterPro" id="IPR005199">
    <property type="entry name" value="Glyco_hydro_79"/>
</dbReference>
<dbReference type="Pfam" id="PF03662">
    <property type="entry name" value="Glyco_hydro_79n"/>
    <property type="match status" value="1"/>
</dbReference>
<dbReference type="AlphaFoldDB" id="A0A166J0Y6"/>
<evidence type="ECO:0000256" key="4">
    <source>
        <dbReference type="ARBA" id="ARBA00022729"/>
    </source>
</evidence>
<dbReference type="Gene3D" id="3.20.20.80">
    <property type="entry name" value="Glycosidases"/>
    <property type="match status" value="1"/>
</dbReference>
<comment type="function">
    <text evidence="10">Endoglycosidase which is a cell surface and extracellular matrix-degrading enzyme. Cleaves heparan sulfate proteoglycans (HSPGs) into heparan sulfate side chains and core proteoglycans.</text>
</comment>
<evidence type="ECO:0000256" key="3">
    <source>
        <dbReference type="ARBA" id="ARBA00022525"/>
    </source>
</evidence>
<evidence type="ECO:0000256" key="2">
    <source>
        <dbReference type="ARBA" id="ARBA00009800"/>
    </source>
</evidence>
<sequence length="752" mass="84225">MLKKNARYLNGTRSDERGVFVEPTESFVITDDLHVIPNIPASTIAILESSGFTDFGVLKEKTFEIGYTEMLDLLKYSILSKTPLTNMFLRKNNRIMNNVVPTYNCQIKTDGINSFKNMTVKVLVQKSSKKILLAHCTEDFIDFLFSFLGVPLGRVISMLSKNNEPALCVQNIHQSASELEVGEFLKSQEKKDMLLCPQLSMLYLFSKQLFKDDKFPKLYGSPSTLKEYYYLSSYDDSSSREMILANPTGEKGFLKGTEKFMVTDDLVVTPFTTMSCIKYVQSCGVPPNDSEEQVISIGAKEDLKNKILANAIKAFNPLRLRVGGSLEDQTVYKVGLVTKCPHFKNNMNVRRFGMSNGCITMERWDQLNHFFNETGAKVTFGLNALRGKKLENKNSTLWVGNWNKLNAQEFMKYTISKGYKIDSYELGNELSASGVFARVNAGQYGKDMIILSNLVKKLYANFSDQPKILGPGGFYDKEWFNEFLRVSGPGIVDGLTHHIYNLGAGDDPKLINNVQDPFFLDEIAQTFKDISDSIKQYGPWTGAWVGESGGAYHSGGKNVSNTFADGFWYLDQLGMASTFDHKVYCRQVLIGGNYGLLNTTTFAPNPDYYGALLWHRLMGPRVLQVSHDGSPYLRSYAHCSKDSERGDITVLLINMSNSTTFTVNTMNDLNLFPSEHTERLPLREEYHLTPEGGNIQSQVVLLNDTPLKLTKTMEIPNLNPALVLPLDPIKVAPDSFVFAVLRGFGAPACSSS</sequence>
<keyword evidence="5" id="KW-0378">Hydrolase</keyword>
<comment type="subcellular location">
    <subcellularLocation>
        <location evidence="9">Lysosome membrane</location>
        <topology evidence="9">Peripheral membrane protein</topology>
    </subcellularLocation>
    <subcellularLocation>
        <location evidence="1">Secreted</location>
    </subcellularLocation>
</comment>
<dbReference type="InterPro" id="IPR007750">
    <property type="entry name" value="DUF674"/>
</dbReference>
<dbReference type="PANTHER" id="PTHR14363">
    <property type="entry name" value="HEPARANASE-RELATED"/>
    <property type="match status" value="1"/>
</dbReference>
<dbReference type="GO" id="GO:0004566">
    <property type="term" value="F:beta-glucuronidase activity"/>
    <property type="evidence" value="ECO:0007669"/>
    <property type="project" value="TreeGrafter"/>
</dbReference>
<keyword evidence="7" id="KW-0325">Glycoprotein</keyword>
<evidence type="ECO:0000313" key="11">
    <source>
        <dbReference type="EMBL" id="KZN11695.1"/>
    </source>
</evidence>
<protein>
    <submittedName>
        <fullName evidence="11">Uncharacterized protein</fullName>
    </submittedName>
</protein>
<reference evidence="11" key="1">
    <citation type="journal article" date="2016" name="Nat. Genet.">
        <title>A high-quality carrot genome assembly provides new insights into carotenoid accumulation and asterid genome evolution.</title>
        <authorList>
            <person name="Iorizzo M."/>
            <person name="Ellison S."/>
            <person name="Senalik D."/>
            <person name="Zeng P."/>
            <person name="Satapoomin P."/>
            <person name="Huang J."/>
            <person name="Bowman M."/>
            <person name="Iovene M."/>
            <person name="Sanseverino W."/>
            <person name="Cavagnaro P."/>
            <person name="Yildiz M."/>
            <person name="Macko-Podgorni A."/>
            <person name="Moranska E."/>
            <person name="Grzebelus E."/>
            <person name="Grzebelus D."/>
            <person name="Ashrafi H."/>
            <person name="Zheng Z."/>
            <person name="Cheng S."/>
            <person name="Spooner D."/>
            <person name="Van Deynze A."/>
            <person name="Simon P."/>
        </authorList>
    </citation>
    <scope>NUCLEOTIDE SEQUENCE [LARGE SCALE GENOMIC DNA]</scope>
    <source>
        <tissue evidence="11">Leaf</tissue>
    </source>
</reference>
<dbReference type="SUPFAM" id="SSF51445">
    <property type="entry name" value="(Trans)glycosidases"/>
    <property type="match status" value="1"/>
</dbReference>
<evidence type="ECO:0000256" key="6">
    <source>
        <dbReference type="ARBA" id="ARBA00023136"/>
    </source>
</evidence>
<evidence type="ECO:0000256" key="10">
    <source>
        <dbReference type="ARBA" id="ARBA00055929"/>
    </source>
</evidence>
<accession>A0A166J0Y6</accession>
<evidence type="ECO:0000256" key="8">
    <source>
        <dbReference type="ARBA" id="ARBA00023228"/>
    </source>
</evidence>
<evidence type="ECO:0000256" key="9">
    <source>
        <dbReference type="ARBA" id="ARBA00023765"/>
    </source>
</evidence>
<evidence type="ECO:0000256" key="5">
    <source>
        <dbReference type="ARBA" id="ARBA00022801"/>
    </source>
</evidence>
<gene>
    <name evidence="11" type="ORF">DCAR_004351</name>
</gene>
<comment type="caution">
    <text evidence="11">The sequence shown here is derived from an EMBL/GenBank/DDBJ whole genome shotgun (WGS) entry which is preliminary data.</text>
</comment>
<dbReference type="PANTHER" id="PTHR14363:SF13">
    <property type="entry name" value="OS07G0598400 PROTEIN"/>
    <property type="match status" value="1"/>
</dbReference>
<dbReference type="GO" id="GO:0005765">
    <property type="term" value="C:lysosomal membrane"/>
    <property type="evidence" value="ECO:0007669"/>
    <property type="project" value="UniProtKB-SubCell"/>
</dbReference>
<organism evidence="11">
    <name type="scientific">Daucus carota subsp. sativus</name>
    <name type="common">Carrot</name>
    <dbReference type="NCBI Taxonomy" id="79200"/>
    <lineage>
        <taxon>Eukaryota</taxon>
        <taxon>Viridiplantae</taxon>
        <taxon>Streptophyta</taxon>
        <taxon>Embryophyta</taxon>
        <taxon>Tracheophyta</taxon>
        <taxon>Spermatophyta</taxon>
        <taxon>Magnoliopsida</taxon>
        <taxon>eudicotyledons</taxon>
        <taxon>Gunneridae</taxon>
        <taxon>Pentapetalae</taxon>
        <taxon>asterids</taxon>
        <taxon>campanulids</taxon>
        <taxon>Apiales</taxon>
        <taxon>Apiaceae</taxon>
        <taxon>Apioideae</taxon>
        <taxon>Scandiceae</taxon>
        <taxon>Daucinae</taxon>
        <taxon>Daucus</taxon>
        <taxon>Daucus sect. Daucus</taxon>
    </lineage>
</organism>
<keyword evidence="4" id="KW-0732">Signal</keyword>